<dbReference type="PIRSF" id="PIRSF000915">
    <property type="entry name" value="PGP-type_phosphatase"/>
    <property type="match status" value="1"/>
</dbReference>
<dbReference type="PANTHER" id="PTHR19288">
    <property type="entry name" value="4-NITROPHENYLPHOSPHATASE-RELATED"/>
    <property type="match status" value="1"/>
</dbReference>
<evidence type="ECO:0000313" key="3">
    <source>
        <dbReference type="Proteomes" id="UP000693672"/>
    </source>
</evidence>
<dbReference type="AlphaFoldDB" id="A0A916K1F5"/>
<keyword evidence="2" id="KW-0378">Hydrolase</keyword>
<comment type="similarity">
    <text evidence="1">Belongs to the HAD-like hydrolase superfamily. NagD family.</text>
</comment>
<reference evidence="2" key="1">
    <citation type="submission" date="2021-06" db="EMBL/GenBank/DDBJ databases">
        <authorList>
            <person name="Criscuolo A."/>
        </authorList>
    </citation>
    <scope>NUCLEOTIDE SEQUENCE</scope>
    <source>
        <strain evidence="2">CIP111600</strain>
    </source>
</reference>
<dbReference type="NCBIfam" id="TIGR01460">
    <property type="entry name" value="HAD-SF-IIA"/>
    <property type="match status" value="1"/>
</dbReference>
<dbReference type="GO" id="GO:0016791">
    <property type="term" value="F:phosphatase activity"/>
    <property type="evidence" value="ECO:0007669"/>
    <property type="project" value="TreeGrafter"/>
</dbReference>
<proteinExistence type="inferred from homology"/>
<organism evidence="2 3">
    <name type="scientific">Paenibacillus solanacearum</name>
    <dbReference type="NCBI Taxonomy" id="2048548"/>
    <lineage>
        <taxon>Bacteria</taxon>
        <taxon>Bacillati</taxon>
        <taxon>Bacillota</taxon>
        <taxon>Bacilli</taxon>
        <taxon>Bacillales</taxon>
        <taxon>Paenibacillaceae</taxon>
        <taxon>Paenibacillus</taxon>
    </lineage>
</organism>
<comment type="function">
    <text evidence="1">Catalyzes the dephosphorylation of 2-6 carbon acid sugars in vitro.</text>
</comment>
<dbReference type="Pfam" id="PF13242">
    <property type="entry name" value="Hydrolase_like"/>
    <property type="match status" value="1"/>
</dbReference>
<evidence type="ECO:0000256" key="1">
    <source>
        <dbReference type="PIRNR" id="PIRNR000915"/>
    </source>
</evidence>
<dbReference type="EMBL" id="CAJVAS010000006">
    <property type="protein sequence ID" value="CAG7617377.1"/>
    <property type="molecule type" value="Genomic_DNA"/>
</dbReference>
<dbReference type="Proteomes" id="UP000693672">
    <property type="component" value="Unassembled WGS sequence"/>
</dbReference>
<keyword evidence="1" id="KW-0479">Metal-binding</keyword>
<comment type="caution">
    <text evidence="2">The sequence shown here is derived from an EMBL/GenBank/DDBJ whole genome shotgun (WGS) entry which is preliminary data.</text>
</comment>
<dbReference type="RefSeq" id="WP_218091796.1">
    <property type="nucleotide sequence ID" value="NZ_CAJVAS010000006.1"/>
</dbReference>
<keyword evidence="3" id="KW-1185">Reference proteome</keyword>
<dbReference type="PANTHER" id="PTHR19288:SF46">
    <property type="entry name" value="HALOACID DEHALOGENASE-LIKE HYDROLASE DOMAIN-CONTAINING PROTEIN 2"/>
    <property type="match status" value="1"/>
</dbReference>
<comment type="cofactor">
    <cofactor evidence="1">
        <name>Mg(2+)</name>
        <dbReference type="ChEBI" id="CHEBI:18420"/>
    </cofactor>
</comment>
<dbReference type="GO" id="GO:0005737">
    <property type="term" value="C:cytoplasm"/>
    <property type="evidence" value="ECO:0007669"/>
    <property type="project" value="TreeGrafter"/>
</dbReference>
<dbReference type="InterPro" id="IPR006357">
    <property type="entry name" value="HAD-SF_hydro_IIA"/>
</dbReference>
<keyword evidence="1" id="KW-0460">Magnesium</keyword>
<evidence type="ECO:0000313" key="2">
    <source>
        <dbReference type="EMBL" id="CAG7617377.1"/>
    </source>
</evidence>
<name>A0A916K1F5_9BACL</name>
<protein>
    <recommendedName>
        <fullName evidence="1">Acid sugar phosphatase</fullName>
        <ecNumber evidence="1">3.1.3.-</ecNumber>
    </recommendedName>
</protein>
<sequence>MPGFLLDLDGTLYSGDRPIPYAADFIGWLRRNGHPFLFLTNNSSRTPEQVAAHLKQTGIPASPGEVFTSSQAAALYMTDEGLSGQTVFCIGEGGLRQALQEAGFTLLADDAPPEAQAAAVVQGIDRAFSYGKLMTAVRFIRRGARFVLTNPDHLLPWNGELTPGAGSIASSIERASETAPVVIGKPSPIIMRYAVAKLGLPPEDIWAVGDNLNTDIRGGVDAGCRSALVLTGLADEHNYKAQIAATGVTPELVCRHLMELADHIGSRS</sequence>
<gene>
    <name evidence="2" type="primary">yutF</name>
    <name evidence="2" type="ORF">PAESOLCIP111_02018</name>
</gene>
<accession>A0A916K1F5</accession>
<dbReference type="EC" id="3.1.3.-" evidence="1"/>
<dbReference type="Pfam" id="PF13344">
    <property type="entry name" value="Hydrolase_6"/>
    <property type="match status" value="1"/>
</dbReference>